<dbReference type="EMBL" id="JACXVP010000010">
    <property type="protein sequence ID" value="KAG5579569.1"/>
    <property type="molecule type" value="Genomic_DNA"/>
</dbReference>
<keyword evidence="4" id="KW-1185">Reference proteome</keyword>
<keyword evidence="1" id="KW-1133">Transmembrane helix</keyword>
<keyword evidence="1" id="KW-0812">Transmembrane</keyword>
<evidence type="ECO:0000256" key="1">
    <source>
        <dbReference type="SAM" id="Phobius"/>
    </source>
</evidence>
<dbReference type="Proteomes" id="UP000824120">
    <property type="component" value="Chromosome 10"/>
</dbReference>
<dbReference type="InterPro" id="IPR058594">
    <property type="entry name" value="PB1-like_dom_pln"/>
</dbReference>
<dbReference type="OrthoDB" id="1306225at2759"/>
<accession>A0A9J5WUS7</accession>
<comment type="caution">
    <text evidence="3">The sequence shown here is derived from an EMBL/GenBank/DDBJ whole genome shotgun (WGS) entry which is preliminary data.</text>
</comment>
<evidence type="ECO:0000313" key="4">
    <source>
        <dbReference type="Proteomes" id="UP000824120"/>
    </source>
</evidence>
<evidence type="ECO:0000313" key="3">
    <source>
        <dbReference type="EMBL" id="KAG5579569.1"/>
    </source>
</evidence>
<keyword evidence="1" id="KW-0472">Membrane</keyword>
<sequence length="188" mass="22043">MRKLENIFRTIFSFIPNTPYIFSSSSFSKHYCNFEFSFLYVIFLVSFNYGLMLFREESKMVLHPTKSKDTKTTFTTFILVSIHTETQRKEFSTLKNFSPRMSEFVEVTLKWYHGGALDVSSGKPIYVGDKITEYLNVDGDGMSYFELIGYIKELGYTTSCTFYIRPPNSAYLVDIQSDRDIFKLFQQF</sequence>
<evidence type="ECO:0000259" key="2">
    <source>
        <dbReference type="Pfam" id="PF26130"/>
    </source>
</evidence>
<feature type="transmembrane region" description="Helical" evidence="1">
    <location>
        <begin position="36"/>
        <end position="54"/>
    </location>
</feature>
<organism evidence="3 4">
    <name type="scientific">Solanum commersonii</name>
    <name type="common">Commerson's wild potato</name>
    <name type="synonym">Commerson's nightshade</name>
    <dbReference type="NCBI Taxonomy" id="4109"/>
    <lineage>
        <taxon>Eukaryota</taxon>
        <taxon>Viridiplantae</taxon>
        <taxon>Streptophyta</taxon>
        <taxon>Embryophyta</taxon>
        <taxon>Tracheophyta</taxon>
        <taxon>Spermatophyta</taxon>
        <taxon>Magnoliopsida</taxon>
        <taxon>eudicotyledons</taxon>
        <taxon>Gunneridae</taxon>
        <taxon>Pentapetalae</taxon>
        <taxon>asterids</taxon>
        <taxon>lamiids</taxon>
        <taxon>Solanales</taxon>
        <taxon>Solanaceae</taxon>
        <taxon>Solanoideae</taxon>
        <taxon>Solaneae</taxon>
        <taxon>Solanum</taxon>
    </lineage>
</organism>
<feature type="domain" description="PB1-like" evidence="2">
    <location>
        <begin position="106"/>
        <end position="186"/>
    </location>
</feature>
<gene>
    <name evidence="3" type="ORF">H5410_050196</name>
</gene>
<reference evidence="3 4" key="1">
    <citation type="submission" date="2020-09" db="EMBL/GenBank/DDBJ databases">
        <title>De no assembly of potato wild relative species, Solanum commersonii.</title>
        <authorList>
            <person name="Cho K."/>
        </authorList>
    </citation>
    <scope>NUCLEOTIDE SEQUENCE [LARGE SCALE GENOMIC DNA]</scope>
    <source>
        <strain evidence="3">LZ3.2</strain>
        <tissue evidence="3">Leaf</tissue>
    </source>
</reference>
<dbReference type="AlphaFoldDB" id="A0A9J5WUS7"/>
<protein>
    <recommendedName>
        <fullName evidence="2">PB1-like domain-containing protein</fullName>
    </recommendedName>
</protein>
<name>A0A9J5WUS7_SOLCO</name>
<dbReference type="Pfam" id="PF26130">
    <property type="entry name" value="PB1-like"/>
    <property type="match status" value="1"/>
</dbReference>
<proteinExistence type="predicted"/>